<feature type="binding site" evidence="7">
    <location>
        <position position="169"/>
    </location>
    <ligand>
        <name>3-phosphoshikimate</name>
        <dbReference type="ChEBI" id="CHEBI:145989"/>
    </ligand>
</feature>
<feature type="binding site" evidence="7">
    <location>
        <position position="97"/>
    </location>
    <ligand>
        <name>phosphoenolpyruvate</name>
        <dbReference type="ChEBI" id="CHEBI:58702"/>
    </ligand>
</feature>
<organism evidence="9 10">
    <name type="scientific">Sedimentibacter acidaminivorans</name>
    <dbReference type="NCBI Taxonomy" id="913099"/>
    <lineage>
        <taxon>Bacteria</taxon>
        <taxon>Bacillati</taxon>
        <taxon>Bacillota</taxon>
        <taxon>Tissierellia</taxon>
        <taxon>Sedimentibacter</taxon>
    </lineage>
</organism>
<feature type="binding site" evidence="7">
    <location>
        <position position="332"/>
    </location>
    <ligand>
        <name>phosphoenolpyruvate</name>
        <dbReference type="ChEBI" id="CHEBI:58702"/>
    </ligand>
</feature>
<dbReference type="RefSeq" id="WP_209512153.1">
    <property type="nucleotide sequence ID" value="NZ_JAGGKS010000006.1"/>
</dbReference>
<evidence type="ECO:0000256" key="3">
    <source>
        <dbReference type="ARBA" id="ARBA00022605"/>
    </source>
</evidence>
<dbReference type="SUPFAM" id="SSF55205">
    <property type="entry name" value="EPT/RTPC-like"/>
    <property type="match status" value="1"/>
</dbReference>
<comment type="catalytic activity">
    <reaction evidence="6">
        <text>3-phosphoshikimate + phosphoenolpyruvate = 5-O-(1-carboxyvinyl)-3-phosphoshikimate + phosphate</text>
        <dbReference type="Rhea" id="RHEA:21256"/>
        <dbReference type="ChEBI" id="CHEBI:43474"/>
        <dbReference type="ChEBI" id="CHEBI:57701"/>
        <dbReference type="ChEBI" id="CHEBI:58702"/>
        <dbReference type="ChEBI" id="CHEBI:145989"/>
        <dbReference type="EC" id="2.5.1.19"/>
    </reaction>
    <physiologicalReaction direction="left-to-right" evidence="6">
        <dbReference type="Rhea" id="RHEA:21257"/>
    </physiologicalReaction>
</comment>
<feature type="binding site" evidence="7">
    <location>
        <position position="196"/>
    </location>
    <ligand>
        <name>3-phosphoshikimate</name>
        <dbReference type="ChEBI" id="CHEBI:145989"/>
    </ligand>
</feature>
<keyword evidence="4 7" id="KW-0808">Transferase</keyword>
<dbReference type="PANTHER" id="PTHR21090:SF5">
    <property type="entry name" value="PENTAFUNCTIONAL AROM POLYPEPTIDE"/>
    <property type="match status" value="1"/>
</dbReference>
<accession>A0ABS4GFF5</accession>
<dbReference type="InterPro" id="IPR006264">
    <property type="entry name" value="EPSP_synthase"/>
</dbReference>
<dbReference type="HAMAP" id="MF_00210">
    <property type="entry name" value="EPSP_synth"/>
    <property type="match status" value="1"/>
</dbReference>
<dbReference type="Proteomes" id="UP001519342">
    <property type="component" value="Unassembled WGS sequence"/>
</dbReference>
<dbReference type="Pfam" id="PF00275">
    <property type="entry name" value="EPSP_synthase"/>
    <property type="match status" value="1"/>
</dbReference>
<comment type="pathway">
    <text evidence="1 7">Metabolic intermediate biosynthesis; chorismate biosynthesis; chorismate from D-erythrose 4-phosphate and phosphoenolpyruvate: step 6/7.</text>
</comment>
<sequence>MKSIIIKPSKLNGIIKAPPSKSLSHRAIICAALCKDGNESIIDNVILSEDIKATIDGMRELGAEIKVVESINETYSIHVRSERNIIKKANINCRESGSTLRFLIPLGLMLSEECTFIGSGKLVERPLDIYYKIFEEKKVKYSTNDGILPLSISGSLKSGNYEISGNISSQFVSGLLFALPLTGYDSTVKITDTMESKGYVDLTLEILNKFNISIENKNYEEFKIKGNSKYSSTNYTVEGDLSQAAFFLVAKEIGNSVNCTGINANTMQGDKEILNVIKKFNRIEAYSKDEIIIDASQIPDLVPILTVLASLKEGKTTRIIKAERLRIKESDRLKAICSEMNKLGANIKELEDGLLIEGLSCLKGGATVNSWNDHRIAMSLAIAATKCEKEIILENYTAVNKSYPQFWNDYKLLGGDIDELNVWK</sequence>
<evidence type="ECO:0000256" key="5">
    <source>
        <dbReference type="ARBA" id="ARBA00023141"/>
    </source>
</evidence>
<keyword evidence="7" id="KW-0963">Cytoplasm</keyword>
<feature type="binding site" evidence="7">
    <location>
        <position position="21"/>
    </location>
    <ligand>
        <name>phosphoenolpyruvate</name>
        <dbReference type="ChEBI" id="CHEBI:58702"/>
    </ligand>
</feature>
<feature type="binding site" evidence="7">
    <location>
        <position position="401"/>
    </location>
    <ligand>
        <name>phosphoenolpyruvate</name>
        <dbReference type="ChEBI" id="CHEBI:58702"/>
    </ligand>
</feature>
<dbReference type="EC" id="2.5.1.19" evidence="7"/>
<name>A0ABS4GFF5_9FIRM</name>
<dbReference type="PIRSF" id="PIRSF000505">
    <property type="entry name" value="EPSPS"/>
    <property type="match status" value="1"/>
</dbReference>
<dbReference type="NCBIfam" id="TIGR01356">
    <property type="entry name" value="aroA"/>
    <property type="match status" value="1"/>
</dbReference>
<feature type="binding site" evidence="7">
    <location>
        <position position="21"/>
    </location>
    <ligand>
        <name>3-phosphoshikimate</name>
        <dbReference type="ChEBI" id="CHEBI:145989"/>
    </ligand>
</feature>
<comment type="subunit">
    <text evidence="7">Monomer.</text>
</comment>
<feature type="binding site" evidence="7">
    <location>
        <position position="22"/>
    </location>
    <ligand>
        <name>3-phosphoshikimate</name>
        <dbReference type="ChEBI" id="CHEBI:145989"/>
    </ligand>
</feature>
<evidence type="ECO:0000256" key="6">
    <source>
        <dbReference type="ARBA" id="ARBA00044633"/>
    </source>
</evidence>
<dbReference type="InterPro" id="IPR023193">
    <property type="entry name" value="EPSP_synthase_CS"/>
</dbReference>
<dbReference type="PANTHER" id="PTHR21090">
    <property type="entry name" value="AROM/DEHYDROQUINATE SYNTHASE"/>
    <property type="match status" value="1"/>
</dbReference>
<comment type="function">
    <text evidence="7">Catalyzes the transfer of the enolpyruvyl moiety of phosphoenolpyruvate (PEP) to the 5-hydroxyl of shikimate-3-phosphate (S3P) to produce enolpyruvyl shikimate-3-phosphate and inorganic phosphate.</text>
</comment>
<feature type="binding site" evidence="7">
    <location>
        <position position="300"/>
    </location>
    <ligand>
        <name>3-phosphoshikimate</name>
        <dbReference type="ChEBI" id="CHEBI:145989"/>
    </ligand>
</feature>
<dbReference type="EMBL" id="JAGGKS010000006">
    <property type="protein sequence ID" value="MBP1926421.1"/>
    <property type="molecule type" value="Genomic_DNA"/>
</dbReference>
<reference evidence="9 10" key="1">
    <citation type="submission" date="2021-03" db="EMBL/GenBank/DDBJ databases">
        <title>Genomic Encyclopedia of Type Strains, Phase IV (KMG-IV): sequencing the most valuable type-strain genomes for metagenomic binning, comparative biology and taxonomic classification.</title>
        <authorList>
            <person name="Goeker M."/>
        </authorList>
    </citation>
    <scope>NUCLEOTIDE SEQUENCE [LARGE SCALE GENOMIC DNA]</scope>
    <source>
        <strain evidence="9 10">DSM 24004</strain>
    </source>
</reference>
<dbReference type="Gene3D" id="3.65.10.10">
    <property type="entry name" value="Enolpyruvate transferase domain"/>
    <property type="match status" value="2"/>
</dbReference>
<evidence type="ECO:0000313" key="10">
    <source>
        <dbReference type="Proteomes" id="UP001519342"/>
    </source>
</evidence>
<evidence type="ECO:0000256" key="1">
    <source>
        <dbReference type="ARBA" id="ARBA00004811"/>
    </source>
</evidence>
<feature type="domain" description="Enolpyruvate transferase" evidence="8">
    <location>
        <begin position="7"/>
        <end position="408"/>
    </location>
</feature>
<comment type="subcellular location">
    <subcellularLocation>
        <location evidence="7">Cytoplasm</location>
    </subcellularLocation>
</comment>
<evidence type="ECO:0000313" key="9">
    <source>
        <dbReference type="EMBL" id="MBP1926421.1"/>
    </source>
</evidence>
<dbReference type="CDD" id="cd01556">
    <property type="entry name" value="EPSP_synthase"/>
    <property type="match status" value="1"/>
</dbReference>
<feature type="binding site" evidence="7">
    <location>
        <position position="168"/>
    </location>
    <ligand>
        <name>3-phosphoshikimate</name>
        <dbReference type="ChEBI" id="CHEBI:145989"/>
    </ligand>
</feature>
<feature type="binding site" evidence="7">
    <location>
        <position position="170"/>
    </location>
    <ligand>
        <name>phosphoenolpyruvate</name>
        <dbReference type="ChEBI" id="CHEBI:58702"/>
    </ligand>
</feature>
<feature type="binding site" evidence="7">
    <location>
        <position position="125"/>
    </location>
    <ligand>
        <name>phosphoenolpyruvate</name>
        <dbReference type="ChEBI" id="CHEBI:58702"/>
    </ligand>
</feature>
<evidence type="ECO:0000256" key="2">
    <source>
        <dbReference type="ARBA" id="ARBA00009948"/>
    </source>
</evidence>
<dbReference type="GO" id="GO:0003866">
    <property type="term" value="F:3-phosphoshikimate 1-carboxyvinyltransferase activity"/>
    <property type="evidence" value="ECO:0007669"/>
    <property type="project" value="UniProtKB-EC"/>
</dbReference>
<dbReference type="InterPro" id="IPR036968">
    <property type="entry name" value="Enolpyruvate_Tfrase_sf"/>
</dbReference>
<feature type="binding site" evidence="7">
    <location>
        <position position="328"/>
    </location>
    <ligand>
        <name>3-phosphoshikimate</name>
        <dbReference type="ChEBI" id="CHEBI:145989"/>
    </ligand>
</feature>
<feature type="binding site" evidence="7">
    <location>
        <position position="26"/>
    </location>
    <ligand>
        <name>3-phosphoshikimate</name>
        <dbReference type="ChEBI" id="CHEBI:145989"/>
    </ligand>
</feature>
<feature type="active site" description="Proton acceptor" evidence="7">
    <location>
        <position position="300"/>
    </location>
</feature>
<dbReference type="InterPro" id="IPR013792">
    <property type="entry name" value="RNA3'P_cycl/enolpyr_Trfase_a/b"/>
</dbReference>
<keyword evidence="10" id="KW-1185">Reference proteome</keyword>
<comment type="caution">
    <text evidence="7">Lacks conserved residue(s) required for the propagation of feature annotation.</text>
</comment>
<dbReference type="InterPro" id="IPR001986">
    <property type="entry name" value="Enolpyruvate_Tfrase_dom"/>
</dbReference>
<keyword evidence="3 7" id="KW-0028">Amino-acid biosynthesis</keyword>
<gene>
    <name evidence="7" type="primary">aroA</name>
    <name evidence="9" type="ORF">J2Z76_002286</name>
</gene>
<feature type="binding site" evidence="7">
    <location>
        <position position="375"/>
    </location>
    <ligand>
        <name>phosphoenolpyruvate</name>
        <dbReference type="ChEBI" id="CHEBI:58702"/>
    </ligand>
</feature>
<comment type="similarity">
    <text evidence="2 7">Belongs to the EPSP synthase family.</text>
</comment>
<evidence type="ECO:0000259" key="8">
    <source>
        <dbReference type="Pfam" id="PF00275"/>
    </source>
</evidence>
<proteinExistence type="inferred from homology"/>
<feature type="binding site" evidence="7">
    <location>
        <position position="170"/>
    </location>
    <ligand>
        <name>3-phosphoshikimate</name>
        <dbReference type="ChEBI" id="CHEBI:145989"/>
    </ligand>
</feature>
<evidence type="ECO:0000256" key="7">
    <source>
        <dbReference type="HAMAP-Rule" id="MF_00210"/>
    </source>
</evidence>
<dbReference type="PROSITE" id="PS00885">
    <property type="entry name" value="EPSP_SYNTHASE_2"/>
    <property type="match status" value="1"/>
</dbReference>
<keyword evidence="5 7" id="KW-0057">Aromatic amino acid biosynthesis</keyword>
<protein>
    <recommendedName>
        <fullName evidence="7">3-phosphoshikimate 1-carboxyvinyltransferase</fullName>
        <ecNumber evidence="7">2.5.1.19</ecNumber>
    </recommendedName>
    <alternativeName>
        <fullName evidence="7">5-enolpyruvylshikimate-3-phosphate synthase</fullName>
        <shortName evidence="7">EPSP synthase</shortName>
        <shortName evidence="7">EPSPS</shortName>
    </alternativeName>
</protein>
<evidence type="ECO:0000256" key="4">
    <source>
        <dbReference type="ARBA" id="ARBA00022679"/>
    </source>
</evidence>
<comment type="caution">
    <text evidence="9">The sequence shown here is derived from an EMBL/GenBank/DDBJ whole genome shotgun (WGS) entry which is preliminary data.</text>
</comment>